<feature type="compositionally biased region" description="Basic and acidic residues" evidence="6">
    <location>
        <begin position="1"/>
        <end position="19"/>
    </location>
</feature>
<evidence type="ECO:0000256" key="6">
    <source>
        <dbReference type="SAM" id="MobiDB-lite"/>
    </source>
</evidence>
<feature type="region of interest" description="Disordered" evidence="6">
    <location>
        <begin position="226"/>
        <end position="254"/>
    </location>
</feature>
<dbReference type="InterPro" id="IPR050911">
    <property type="entry name" value="DRAM/TMEM150_Autophagy_Mod"/>
</dbReference>
<evidence type="ECO:0000259" key="8">
    <source>
        <dbReference type="Pfam" id="PF10277"/>
    </source>
</evidence>
<reference evidence="10" key="1">
    <citation type="journal article" date="2008" name="Nat. Genet.">
        <title>The Pristionchus pacificus genome provides a unique perspective on nematode lifestyle and parasitism.</title>
        <authorList>
            <person name="Dieterich C."/>
            <person name="Clifton S.W."/>
            <person name="Schuster L.N."/>
            <person name="Chinwalla A."/>
            <person name="Delehaunty K."/>
            <person name="Dinkelacker I."/>
            <person name="Fulton L."/>
            <person name="Fulton R."/>
            <person name="Godfrey J."/>
            <person name="Minx P."/>
            <person name="Mitreva M."/>
            <person name="Roeseler W."/>
            <person name="Tian H."/>
            <person name="Witte H."/>
            <person name="Yang S.P."/>
            <person name="Wilson R.K."/>
            <person name="Sommer R.J."/>
        </authorList>
    </citation>
    <scope>NUCLEOTIDE SEQUENCE [LARGE SCALE GENOMIC DNA]</scope>
    <source>
        <strain evidence="10">PS312</strain>
    </source>
</reference>
<feature type="compositionally biased region" description="Basic and acidic residues" evidence="6">
    <location>
        <begin position="174"/>
        <end position="189"/>
    </location>
</feature>
<name>A0A2A6BQP7_PRIPA</name>
<feature type="compositionally biased region" description="Basic and acidic residues" evidence="6">
    <location>
        <begin position="88"/>
        <end position="102"/>
    </location>
</feature>
<feature type="transmembrane region" description="Helical" evidence="7">
    <location>
        <begin position="436"/>
        <end position="453"/>
    </location>
</feature>
<comment type="subcellular location">
    <subcellularLocation>
        <location evidence="1">Endomembrane system</location>
        <topology evidence="1">Multi-pass membrane protein</topology>
    </subcellularLocation>
</comment>
<feature type="region of interest" description="Disordered" evidence="6">
    <location>
        <begin position="1"/>
        <end position="211"/>
    </location>
</feature>
<evidence type="ECO:0000313" key="10">
    <source>
        <dbReference type="Proteomes" id="UP000005239"/>
    </source>
</evidence>
<dbReference type="PANTHER" id="PTHR21324:SF2">
    <property type="entry name" value="EG:22E5.9 PROTEIN"/>
    <property type="match status" value="1"/>
</dbReference>
<feature type="compositionally biased region" description="Basic and acidic residues" evidence="6">
    <location>
        <begin position="121"/>
        <end position="161"/>
    </location>
</feature>
<dbReference type="GO" id="GO:0051082">
    <property type="term" value="F:unfolded protein binding"/>
    <property type="evidence" value="ECO:0000318"/>
    <property type="project" value="GO_Central"/>
</dbReference>
<dbReference type="InterPro" id="IPR019402">
    <property type="entry name" value="CWH43_N"/>
</dbReference>
<evidence type="ECO:0000313" key="9">
    <source>
        <dbReference type="EnsemblMetazoa" id="PPA00780.1"/>
    </source>
</evidence>
<evidence type="ECO:0000256" key="4">
    <source>
        <dbReference type="ARBA" id="ARBA00022989"/>
    </source>
</evidence>
<dbReference type="AlphaFoldDB" id="A0A2A6BQP7"/>
<keyword evidence="4 7" id="KW-1133">Transmembrane helix</keyword>
<protein>
    <recommendedName>
        <fullName evidence="8">CWH43-like N-terminal domain-containing protein</fullName>
    </recommendedName>
</protein>
<dbReference type="GO" id="GO:0009408">
    <property type="term" value="P:response to heat"/>
    <property type="evidence" value="ECO:0000318"/>
    <property type="project" value="GO_Central"/>
</dbReference>
<comment type="similarity">
    <text evidence="2">Belongs to the DRAM/TMEM150 family.</text>
</comment>
<feature type="compositionally biased region" description="Basic residues" evidence="6">
    <location>
        <begin position="162"/>
        <end position="173"/>
    </location>
</feature>
<reference evidence="9" key="2">
    <citation type="submission" date="2022-06" db="UniProtKB">
        <authorList>
            <consortium name="EnsemblMetazoa"/>
        </authorList>
    </citation>
    <scope>IDENTIFICATION</scope>
    <source>
        <strain evidence="9">PS312</strain>
    </source>
</reference>
<feature type="domain" description="CWH43-like N-terminal" evidence="8">
    <location>
        <begin position="400"/>
        <end position="521"/>
    </location>
</feature>
<dbReference type="CDD" id="cd06526">
    <property type="entry name" value="metazoan_ACD"/>
    <property type="match status" value="1"/>
</dbReference>
<feature type="domain" description="CWH43-like N-terminal" evidence="8">
    <location>
        <begin position="344"/>
        <end position="395"/>
    </location>
</feature>
<dbReference type="PANTHER" id="PTHR21324">
    <property type="entry name" value="FASTING-INDUCIBLE INTEGRAL MEMBRANE PROTEIN TM6P1-RELATED"/>
    <property type="match status" value="1"/>
</dbReference>
<evidence type="ECO:0000256" key="5">
    <source>
        <dbReference type="ARBA" id="ARBA00023136"/>
    </source>
</evidence>
<keyword evidence="5 7" id="KW-0472">Membrane</keyword>
<evidence type="ECO:0000256" key="2">
    <source>
        <dbReference type="ARBA" id="ARBA00006565"/>
    </source>
</evidence>
<evidence type="ECO:0000256" key="1">
    <source>
        <dbReference type="ARBA" id="ARBA00004127"/>
    </source>
</evidence>
<feature type="transmembrane region" description="Helical" evidence="7">
    <location>
        <begin position="491"/>
        <end position="516"/>
    </location>
</feature>
<accession>A0A8R1Y4X6</accession>
<dbReference type="GO" id="GO:0042026">
    <property type="term" value="P:protein refolding"/>
    <property type="evidence" value="ECO:0000318"/>
    <property type="project" value="GO_Central"/>
</dbReference>
<evidence type="ECO:0000256" key="7">
    <source>
        <dbReference type="SAM" id="Phobius"/>
    </source>
</evidence>
<dbReference type="GO" id="GO:0005634">
    <property type="term" value="C:nucleus"/>
    <property type="evidence" value="ECO:0000318"/>
    <property type="project" value="GO_Central"/>
</dbReference>
<proteinExistence type="inferred from homology"/>
<organism evidence="9 10">
    <name type="scientific">Pristionchus pacificus</name>
    <name type="common">Parasitic nematode worm</name>
    <dbReference type="NCBI Taxonomy" id="54126"/>
    <lineage>
        <taxon>Eukaryota</taxon>
        <taxon>Metazoa</taxon>
        <taxon>Ecdysozoa</taxon>
        <taxon>Nematoda</taxon>
        <taxon>Chromadorea</taxon>
        <taxon>Rhabditida</taxon>
        <taxon>Rhabditina</taxon>
        <taxon>Diplogasteromorpha</taxon>
        <taxon>Diplogasteroidea</taxon>
        <taxon>Neodiplogasteridae</taxon>
        <taxon>Pristionchus</taxon>
    </lineage>
</organism>
<dbReference type="GO" id="GO:0005737">
    <property type="term" value="C:cytoplasm"/>
    <property type="evidence" value="ECO:0000318"/>
    <property type="project" value="GO_Central"/>
</dbReference>
<gene>
    <name evidence="9" type="primary">WBGene00090334</name>
</gene>
<feature type="compositionally biased region" description="Basic and acidic residues" evidence="6">
    <location>
        <begin position="53"/>
        <end position="79"/>
    </location>
</feature>
<dbReference type="Pfam" id="PF10277">
    <property type="entry name" value="Frag1"/>
    <property type="match status" value="2"/>
</dbReference>
<feature type="transmembrane region" description="Helical" evidence="7">
    <location>
        <begin position="402"/>
        <end position="424"/>
    </location>
</feature>
<keyword evidence="10" id="KW-1185">Reference proteome</keyword>
<sequence>MSRYYEREEYHLEERERKNGHTTFENNEGWMRQSPIRGNGGGYSTRRGTSVRDYPREDIGREPISIDREHRDYTDRSYVDRSQSYPTTRERESRWEREESRRASAHPRSSSDYYTPPVTVLDRERDFETTDRYHSSEPYRRPISEVRDTLYAPRGDRESIPHRGRSHSVRRPKTVTEEYKEYRELRRSTDNLASSVGRPSHGLSSSAYEREPRDLREVPYYSVAGRRSASRHDLSSPLDSQSRPGSPGQVAGVGDIVNTEHGFTIQLDVNHFRPEEIKTLRRTFSRKYCIPSDIKLDSIQSHLTDSGFLIVNGARRGWKETQIMAHPPTYNEFAASRGYNDHRYAVGAADGNIQPILPFISDGGAYPPEKNIFSLFQNISAVLIALSAYVKHLQFEMDELAMHNYAALVTFFSSILYLCFTAGLSFLRPLLCSPPVAFLRVALAIVAAVSLAFHECTLQFSIFVPAGTNETENSSGPGYVPEWLTPDSPFYVNHLVATGTEWLLAFSIFTYFITFVEEFRKASLSLPAINFNVDRTSSSFRRQQTEESWKL</sequence>
<dbReference type="Proteomes" id="UP000005239">
    <property type="component" value="Unassembled WGS sequence"/>
</dbReference>
<evidence type="ECO:0000256" key="3">
    <source>
        <dbReference type="ARBA" id="ARBA00022692"/>
    </source>
</evidence>
<keyword evidence="3 7" id="KW-0812">Transmembrane</keyword>
<dbReference type="EnsemblMetazoa" id="PPA00780.1">
    <property type="protein sequence ID" value="PPA00780.1"/>
    <property type="gene ID" value="WBGene00090334"/>
</dbReference>
<accession>A0A2A6BQP7</accession>